<proteinExistence type="predicted"/>
<dbReference type="Proteomes" id="UP000256686">
    <property type="component" value="Unassembled WGS sequence"/>
</dbReference>
<dbReference type="AlphaFoldDB" id="A0A3D9CEU5"/>
<name>A0A3D9CEU5_9FLAO</name>
<evidence type="ECO:0000313" key="2">
    <source>
        <dbReference type="Proteomes" id="UP000256686"/>
    </source>
</evidence>
<reference evidence="2" key="1">
    <citation type="submission" date="2018-06" db="EMBL/GenBank/DDBJ databases">
        <authorList>
            <person name="Lum Nde A."/>
            <person name="Hugo C."/>
        </authorList>
    </citation>
    <scope>NUCLEOTIDE SEQUENCE [LARGE SCALE GENOMIC DNA]</scope>
    <source>
        <strain evidence="2">1_F178</strain>
    </source>
</reference>
<keyword evidence="2" id="KW-1185">Reference proteome</keyword>
<protein>
    <recommendedName>
        <fullName evidence="3">TonB C-terminal domain-containing protein</fullName>
    </recommendedName>
</protein>
<dbReference type="EMBL" id="QNVT01000001">
    <property type="protein sequence ID" value="REC64277.1"/>
    <property type="molecule type" value="Genomic_DNA"/>
</dbReference>
<sequence>MKKYYVLFLFFSLNFYFSQQAERLKLVKEKYDAEIQKINNKYTDDIAEAPLRKHAKITLKKDSDIGTLELKRNNEYLEELEKIKSGYILEDFQLKTDMKDTEEDKSPKYPDGIEALKKEIAENLNTNLVRGKGIIQSRVVFIIDLDGSIMTAKAFGENESFNKQAELAILLIKKKWEPAKKNNQPYRARLRVPLTLNFD</sequence>
<evidence type="ECO:0008006" key="3">
    <source>
        <dbReference type="Google" id="ProtNLM"/>
    </source>
</evidence>
<gene>
    <name evidence="1" type="ORF">DRF65_01505</name>
</gene>
<comment type="caution">
    <text evidence="1">The sequence shown here is derived from an EMBL/GenBank/DDBJ whole genome shotgun (WGS) entry which is preliminary data.</text>
</comment>
<evidence type="ECO:0000313" key="1">
    <source>
        <dbReference type="EMBL" id="REC64277.1"/>
    </source>
</evidence>
<dbReference type="RefSeq" id="WP_115968275.1">
    <property type="nucleotide sequence ID" value="NZ_QNVT01000001.1"/>
</dbReference>
<accession>A0A3D9CEU5</accession>
<organism evidence="1 2">
    <name type="scientific">Chryseobacterium pennae</name>
    <dbReference type="NCBI Taxonomy" id="2258962"/>
    <lineage>
        <taxon>Bacteria</taxon>
        <taxon>Pseudomonadati</taxon>
        <taxon>Bacteroidota</taxon>
        <taxon>Flavobacteriia</taxon>
        <taxon>Flavobacteriales</taxon>
        <taxon>Weeksellaceae</taxon>
        <taxon>Chryseobacterium group</taxon>
        <taxon>Chryseobacterium</taxon>
    </lineage>
</organism>